<proteinExistence type="predicted"/>
<dbReference type="Gene3D" id="3.30.360.10">
    <property type="entry name" value="Dihydrodipicolinate Reductase, domain 2"/>
    <property type="match status" value="1"/>
</dbReference>
<organism evidence="3 4">
    <name type="scientific">Bacillus cereus HuA2-1</name>
    <dbReference type="NCBI Taxonomy" id="1053201"/>
    <lineage>
        <taxon>Bacteria</taxon>
        <taxon>Bacillati</taxon>
        <taxon>Bacillota</taxon>
        <taxon>Bacilli</taxon>
        <taxon>Bacillales</taxon>
        <taxon>Bacillaceae</taxon>
        <taxon>Bacillus</taxon>
        <taxon>Bacillus cereus group</taxon>
    </lineage>
</organism>
<dbReference type="EMBL" id="AHDV01000030">
    <property type="protein sequence ID" value="EJV79549.1"/>
    <property type="molecule type" value="Genomic_DNA"/>
</dbReference>
<dbReference type="Proteomes" id="UP000004136">
    <property type="component" value="Unassembled WGS sequence"/>
</dbReference>
<evidence type="ECO:0000259" key="1">
    <source>
        <dbReference type="Pfam" id="PF01408"/>
    </source>
</evidence>
<dbReference type="PANTHER" id="PTHR43708">
    <property type="entry name" value="CONSERVED EXPRESSED OXIDOREDUCTASE (EUROFUNG)"/>
    <property type="match status" value="1"/>
</dbReference>
<feature type="domain" description="Gfo/Idh/MocA-like oxidoreductase N-terminal" evidence="1">
    <location>
        <begin position="5"/>
        <end position="121"/>
    </location>
</feature>
<dbReference type="RefSeq" id="WP_002138658.1">
    <property type="nucleotide sequence ID" value="NZ_JH804672.1"/>
</dbReference>
<dbReference type="PATRIC" id="fig|1053201.3.peg.4362"/>
<dbReference type="SUPFAM" id="SSF55347">
    <property type="entry name" value="Glyceraldehyde-3-phosphate dehydrogenase-like, C-terminal domain"/>
    <property type="match status" value="1"/>
</dbReference>
<dbReference type="InterPro" id="IPR048477">
    <property type="entry name" value="YceM-like_C"/>
</dbReference>
<reference evidence="3 4" key="1">
    <citation type="submission" date="2012-04" db="EMBL/GenBank/DDBJ databases">
        <title>The Genome Sequence of Bacillus cereus HuA2-1.</title>
        <authorList>
            <consortium name="The Broad Institute Genome Sequencing Platform"/>
            <consortium name="The Broad Institute Genome Sequencing Center for Infectious Disease"/>
            <person name="Feldgarden M."/>
            <person name="Van der Auwera G.A."/>
            <person name="Mahillon J."/>
            <person name="Duprez V."/>
            <person name="Timmery S."/>
            <person name="Mattelet C."/>
            <person name="Dierick K."/>
            <person name="Sun M."/>
            <person name="Yu Z."/>
            <person name="Zhu L."/>
            <person name="Hu X."/>
            <person name="Shank E.B."/>
            <person name="Swiecicka I."/>
            <person name="Hansen B.M."/>
            <person name="Andrup L."/>
            <person name="Young S.K."/>
            <person name="Zeng Q."/>
            <person name="Gargeya S."/>
            <person name="Fitzgerald M."/>
            <person name="Haas B."/>
            <person name="Abouelleil A."/>
            <person name="Alvarado L."/>
            <person name="Arachchi H.M."/>
            <person name="Berlin A."/>
            <person name="Chapman S.B."/>
            <person name="Goldberg J."/>
            <person name="Griggs A."/>
            <person name="Gujja S."/>
            <person name="Hansen M."/>
            <person name="Howarth C."/>
            <person name="Imamovic A."/>
            <person name="Larimer J."/>
            <person name="McCowen C."/>
            <person name="Montmayeur A."/>
            <person name="Murphy C."/>
            <person name="Neiman D."/>
            <person name="Pearson M."/>
            <person name="Priest M."/>
            <person name="Roberts A."/>
            <person name="Saif S."/>
            <person name="Shea T."/>
            <person name="Sisk P."/>
            <person name="Sykes S."/>
            <person name="Wortman J."/>
            <person name="Nusbaum C."/>
            <person name="Birren B."/>
        </authorList>
    </citation>
    <scope>NUCLEOTIDE SEQUENCE [LARGE SCALE GENOMIC DNA]</scope>
    <source>
        <strain evidence="3 4">HuA2-1</strain>
    </source>
</reference>
<dbReference type="OrthoDB" id="9815825at2"/>
<comment type="caution">
    <text evidence="3">The sequence shown here is derived from an EMBL/GenBank/DDBJ whole genome shotgun (WGS) entry which is preliminary data.</text>
</comment>
<dbReference type="InterPro" id="IPR000683">
    <property type="entry name" value="Gfo/Idh/MocA-like_OxRdtase_N"/>
</dbReference>
<dbReference type="AlphaFoldDB" id="J9BLC7"/>
<dbReference type="Pfam" id="PF21378">
    <property type="entry name" value="YceM-like_C"/>
    <property type="match status" value="1"/>
</dbReference>
<gene>
    <name evidence="3" type="ORF">IG3_04272</name>
</gene>
<name>J9BLC7_BACCE</name>
<sequence>MSKPRIGMIGLGSIAQKAYLPTLTKETDWTFMGAFTPNVNKRKQICEQYRIQDFANLQALASECDAAFVHSSTATHYEIVSELLKKGIDVYVDKPLAATTEQAEKLVEMSEKYNRKLMVGFNRRFVPMYVTAKEQANDISWIRIEKHRTNKVGPYTYDFTMLDDYLHIVDTARWLANDDLNVVHNMMQINEKNELLYGHHTYTTPSGLLLSTAMHRHAGTNLEQIELVTAGKIIRVKNMNTFEIEQENSVSQSGSPSWETTLKQRGFEDAVHHFIQCVQGDTQPIVDGLEGLKSQQMLQSLLQAVSKN</sequence>
<evidence type="ECO:0000259" key="2">
    <source>
        <dbReference type="Pfam" id="PF21378"/>
    </source>
</evidence>
<dbReference type="PANTHER" id="PTHR43708:SF4">
    <property type="entry name" value="OXIDOREDUCTASE YCEM-RELATED"/>
    <property type="match status" value="1"/>
</dbReference>
<dbReference type="Gene3D" id="3.40.50.720">
    <property type="entry name" value="NAD(P)-binding Rossmann-like Domain"/>
    <property type="match status" value="1"/>
</dbReference>
<dbReference type="InterPro" id="IPR051317">
    <property type="entry name" value="Gfo/Idh/MocA_oxidoreduct"/>
</dbReference>
<feature type="domain" description="YceM-like C-terminal" evidence="2">
    <location>
        <begin position="127"/>
        <end position="246"/>
    </location>
</feature>
<evidence type="ECO:0000313" key="4">
    <source>
        <dbReference type="Proteomes" id="UP000004136"/>
    </source>
</evidence>
<dbReference type="HOGENOM" id="CLU_023194_23_0_9"/>
<evidence type="ECO:0000313" key="3">
    <source>
        <dbReference type="EMBL" id="EJV79549.1"/>
    </source>
</evidence>
<dbReference type="InterPro" id="IPR036291">
    <property type="entry name" value="NAD(P)-bd_dom_sf"/>
</dbReference>
<dbReference type="SUPFAM" id="SSF51735">
    <property type="entry name" value="NAD(P)-binding Rossmann-fold domains"/>
    <property type="match status" value="1"/>
</dbReference>
<accession>J9BLC7</accession>
<dbReference type="GO" id="GO:0000166">
    <property type="term" value="F:nucleotide binding"/>
    <property type="evidence" value="ECO:0007669"/>
    <property type="project" value="InterPro"/>
</dbReference>
<protein>
    <submittedName>
        <fullName evidence="3">Uncharacterized protein</fullName>
    </submittedName>
</protein>
<dbReference type="Pfam" id="PF01408">
    <property type="entry name" value="GFO_IDH_MocA"/>
    <property type="match status" value="1"/>
</dbReference>